<dbReference type="Gene3D" id="3.40.50.880">
    <property type="match status" value="1"/>
</dbReference>
<evidence type="ECO:0000313" key="2">
    <source>
        <dbReference type="EMBL" id="SNZ19828.1"/>
    </source>
</evidence>
<dbReference type="AlphaFoldDB" id="A0A285PEH1"/>
<keyword evidence="3" id="KW-1185">Reference proteome</keyword>
<reference evidence="2 3" key="1">
    <citation type="submission" date="2017-09" db="EMBL/GenBank/DDBJ databases">
        <authorList>
            <person name="Ehlers B."/>
            <person name="Leendertz F.H."/>
        </authorList>
    </citation>
    <scope>NUCLEOTIDE SEQUENCE [LARGE SCALE GENOMIC DNA]</scope>
    <source>
        <strain evidence="2 3">DSM 18289</strain>
    </source>
</reference>
<evidence type="ECO:0000313" key="3">
    <source>
        <dbReference type="Proteomes" id="UP000219439"/>
    </source>
</evidence>
<dbReference type="SUPFAM" id="SSF52317">
    <property type="entry name" value="Class I glutamine amidotransferase-like"/>
    <property type="match status" value="1"/>
</dbReference>
<feature type="domain" description="Glutamine amidotransferase" evidence="1">
    <location>
        <begin position="29"/>
        <end position="182"/>
    </location>
</feature>
<accession>A0A285PEH1</accession>
<organism evidence="2 3">
    <name type="scientific">Cohaesibacter gelatinilyticus</name>
    <dbReference type="NCBI Taxonomy" id="372072"/>
    <lineage>
        <taxon>Bacteria</taxon>
        <taxon>Pseudomonadati</taxon>
        <taxon>Pseudomonadota</taxon>
        <taxon>Alphaproteobacteria</taxon>
        <taxon>Hyphomicrobiales</taxon>
        <taxon>Cohaesibacteraceae</taxon>
    </lineage>
</organism>
<dbReference type="CDD" id="cd01741">
    <property type="entry name" value="GATase1_1"/>
    <property type="match status" value="1"/>
</dbReference>
<dbReference type="Pfam" id="PF00117">
    <property type="entry name" value="GATase"/>
    <property type="match status" value="1"/>
</dbReference>
<dbReference type="GO" id="GO:0005829">
    <property type="term" value="C:cytosol"/>
    <property type="evidence" value="ECO:0007669"/>
    <property type="project" value="TreeGrafter"/>
</dbReference>
<gene>
    <name evidence="2" type="ORF">SAMN06265368_2922</name>
</gene>
<dbReference type="RefSeq" id="WP_097154207.1">
    <property type="nucleotide sequence ID" value="NZ_OBEL01000003.1"/>
</dbReference>
<dbReference type="PANTHER" id="PTHR42695">
    <property type="entry name" value="GLUTAMINE AMIDOTRANSFERASE YLR126C-RELATED"/>
    <property type="match status" value="1"/>
</dbReference>
<dbReference type="FunFam" id="3.40.50.880:FF:000033">
    <property type="entry name" value="Glutamine amidotransferase class-I"/>
    <property type="match status" value="1"/>
</dbReference>
<evidence type="ECO:0000259" key="1">
    <source>
        <dbReference type="Pfam" id="PF00117"/>
    </source>
</evidence>
<dbReference type="PROSITE" id="PS51273">
    <property type="entry name" value="GATASE_TYPE_1"/>
    <property type="match status" value="1"/>
</dbReference>
<proteinExistence type="predicted"/>
<name>A0A285PEH1_9HYPH</name>
<dbReference type="InterPro" id="IPR017926">
    <property type="entry name" value="GATASE"/>
</dbReference>
<sequence>MTIDQPKILVVLHQKQSIPGRVGWMLEQRGFHLDIRRPRFGDPLPIHMDEHAGAVIFGGPMSANDPDAFVKREIDWIHVPLQADTPFLGICLGGQMLAKQLGGSVSARTDGQVEIGYYPVHATNAGDQMLEWPERVYQWHSEGFSVPKDAELLATGDLFANQAFRYGKAAYGLQFHPEVTLAMMNRWTVKASERLKLPGAKQRHDHFRNRFIFDPAVERWLVQFLDLWIGQASDHQK</sequence>
<dbReference type="InterPro" id="IPR029062">
    <property type="entry name" value="Class_I_gatase-like"/>
</dbReference>
<dbReference type="EMBL" id="OBEL01000003">
    <property type="protein sequence ID" value="SNZ19828.1"/>
    <property type="molecule type" value="Genomic_DNA"/>
</dbReference>
<dbReference type="NCBIfam" id="NF005072">
    <property type="entry name" value="PRK06490.1"/>
    <property type="match status" value="1"/>
</dbReference>
<dbReference type="Proteomes" id="UP000219439">
    <property type="component" value="Unassembled WGS sequence"/>
</dbReference>
<protein>
    <submittedName>
        <fullName evidence="2">GMP synthase (Glutamine-hydrolysing)</fullName>
    </submittedName>
</protein>
<dbReference type="PANTHER" id="PTHR42695:SF5">
    <property type="entry name" value="GLUTAMINE AMIDOTRANSFERASE YLR126C-RELATED"/>
    <property type="match status" value="1"/>
</dbReference>
<dbReference type="InterPro" id="IPR044992">
    <property type="entry name" value="ChyE-like"/>
</dbReference>
<dbReference type="OrthoDB" id="9813383at2"/>